<evidence type="ECO:0000256" key="4">
    <source>
        <dbReference type="ARBA" id="ARBA00023163"/>
    </source>
</evidence>
<name>A0ABT3UDS6_9BURK</name>
<dbReference type="PANTHER" id="PTHR30537">
    <property type="entry name" value="HTH-TYPE TRANSCRIPTIONAL REGULATOR"/>
    <property type="match status" value="1"/>
</dbReference>
<keyword evidence="7" id="KW-1185">Reference proteome</keyword>
<dbReference type="SUPFAM" id="SSF46785">
    <property type="entry name" value="Winged helix' DNA-binding domain"/>
    <property type="match status" value="1"/>
</dbReference>
<comment type="caution">
    <text evidence="6">The sequence shown here is derived from an EMBL/GenBank/DDBJ whole genome shotgun (WGS) entry which is preliminary data.</text>
</comment>
<dbReference type="Gene3D" id="1.10.10.10">
    <property type="entry name" value="Winged helix-like DNA-binding domain superfamily/Winged helix DNA-binding domain"/>
    <property type="match status" value="1"/>
</dbReference>
<dbReference type="InterPro" id="IPR036390">
    <property type="entry name" value="WH_DNA-bd_sf"/>
</dbReference>
<dbReference type="InterPro" id="IPR036388">
    <property type="entry name" value="WH-like_DNA-bd_sf"/>
</dbReference>
<proteinExistence type="inferred from homology"/>
<evidence type="ECO:0000313" key="6">
    <source>
        <dbReference type="EMBL" id="MCX4146876.1"/>
    </source>
</evidence>
<dbReference type="Proteomes" id="UP001209412">
    <property type="component" value="Unassembled WGS sequence"/>
</dbReference>
<keyword evidence="2" id="KW-0805">Transcription regulation</keyword>
<dbReference type="SUPFAM" id="SSF53850">
    <property type="entry name" value="Periplasmic binding protein-like II"/>
    <property type="match status" value="1"/>
</dbReference>
<dbReference type="EMBL" id="JAPKHW010000011">
    <property type="protein sequence ID" value="MCX4146876.1"/>
    <property type="molecule type" value="Genomic_DNA"/>
</dbReference>
<dbReference type="CDD" id="cd08422">
    <property type="entry name" value="PBP2_CrgA_like"/>
    <property type="match status" value="1"/>
</dbReference>
<protein>
    <submittedName>
        <fullName evidence="6">LysR family transcriptional regulator</fullName>
    </submittedName>
</protein>
<gene>
    <name evidence="6" type="ORF">OSB80_16090</name>
</gene>
<evidence type="ECO:0000313" key="7">
    <source>
        <dbReference type="Proteomes" id="UP001209412"/>
    </source>
</evidence>
<dbReference type="RefSeq" id="WP_266258432.1">
    <property type="nucleotide sequence ID" value="NZ_JAMXWF010000011.1"/>
</dbReference>
<dbReference type="Gene3D" id="3.40.190.290">
    <property type="match status" value="1"/>
</dbReference>
<accession>A0ABT3UDS6</accession>
<sequence>MRMFAKVAESLSFAAAAKQLGVSSAVVTRGIATLEAHLNTRLLNRTKRRISLTEAGQAYLQGCTELITQLNMLDASVSSATQESVGSLKIAASEFFAATYLSDLLTAYHAAEPGVRFEMTVFASTQDLDGNDHDVWFSAERRLRDSSLICRPLTQCRDVIVASPTYLARRGPPEVPQNLPDHNVLLASNVATRHWEFRDAHGPRRVAVHPIFTSPNLMAVKRAALAGPGVARLPRPLIESQLRAGALKLLLDCFDLEGDERTMWMLYSGRRYITQRVRSFVDFVVARYREPQIF</sequence>
<evidence type="ECO:0000256" key="2">
    <source>
        <dbReference type="ARBA" id="ARBA00023015"/>
    </source>
</evidence>
<dbReference type="Pfam" id="PF00126">
    <property type="entry name" value="HTH_1"/>
    <property type="match status" value="1"/>
</dbReference>
<reference evidence="6 7" key="1">
    <citation type="submission" date="2022-11" db="EMBL/GenBank/DDBJ databases">
        <title>PHB producers.</title>
        <authorList>
            <person name="Besaury L."/>
        </authorList>
    </citation>
    <scope>NUCLEOTIDE SEQUENCE [LARGE SCALE GENOMIC DNA]</scope>
    <source>
        <strain evidence="6 7">SEWS6</strain>
    </source>
</reference>
<dbReference type="InterPro" id="IPR058163">
    <property type="entry name" value="LysR-type_TF_proteobact-type"/>
</dbReference>
<keyword evidence="3" id="KW-0238">DNA-binding</keyword>
<dbReference type="PROSITE" id="PS50931">
    <property type="entry name" value="HTH_LYSR"/>
    <property type="match status" value="1"/>
</dbReference>
<dbReference type="InterPro" id="IPR000847">
    <property type="entry name" value="LysR_HTH_N"/>
</dbReference>
<evidence type="ECO:0000256" key="1">
    <source>
        <dbReference type="ARBA" id="ARBA00009437"/>
    </source>
</evidence>
<dbReference type="PANTHER" id="PTHR30537:SF35">
    <property type="entry name" value="TRANSCRIPTIONAL REGULATORY PROTEIN"/>
    <property type="match status" value="1"/>
</dbReference>
<dbReference type="Pfam" id="PF03466">
    <property type="entry name" value="LysR_substrate"/>
    <property type="match status" value="1"/>
</dbReference>
<evidence type="ECO:0000256" key="3">
    <source>
        <dbReference type="ARBA" id="ARBA00023125"/>
    </source>
</evidence>
<evidence type="ECO:0000259" key="5">
    <source>
        <dbReference type="PROSITE" id="PS50931"/>
    </source>
</evidence>
<comment type="similarity">
    <text evidence="1">Belongs to the LysR transcriptional regulatory family.</text>
</comment>
<organism evidence="6 7">
    <name type="scientific">Paraburkholderia madseniana</name>
    <dbReference type="NCBI Taxonomy" id="2599607"/>
    <lineage>
        <taxon>Bacteria</taxon>
        <taxon>Pseudomonadati</taxon>
        <taxon>Pseudomonadota</taxon>
        <taxon>Betaproteobacteria</taxon>
        <taxon>Burkholderiales</taxon>
        <taxon>Burkholderiaceae</taxon>
        <taxon>Paraburkholderia</taxon>
    </lineage>
</organism>
<dbReference type="InterPro" id="IPR005119">
    <property type="entry name" value="LysR_subst-bd"/>
</dbReference>
<keyword evidence="4" id="KW-0804">Transcription</keyword>
<feature type="domain" description="HTH lysR-type" evidence="5">
    <location>
        <begin position="1"/>
        <end position="53"/>
    </location>
</feature>